<reference evidence="1 2" key="1">
    <citation type="journal article" date="2015" name="Genome Announc.">
        <title>Expanding the biotechnology potential of lactobacilli through comparative genomics of 213 strains and associated genera.</title>
        <authorList>
            <person name="Sun Z."/>
            <person name="Harris H.M."/>
            <person name="McCann A."/>
            <person name="Guo C."/>
            <person name="Argimon S."/>
            <person name="Zhang W."/>
            <person name="Yang X."/>
            <person name="Jeffery I.B."/>
            <person name="Cooney J.C."/>
            <person name="Kagawa T.F."/>
            <person name="Liu W."/>
            <person name="Song Y."/>
            <person name="Salvetti E."/>
            <person name="Wrobel A."/>
            <person name="Rasinkangas P."/>
            <person name="Parkhill J."/>
            <person name="Rea M.C."/>
            <person name="O'Sullivan O."/>
            <person name="Ritari J."/>
            <person name="Douillard F.P."/>
            <person name="Paul Ross R."/>
            <person name="Yang R."/>
            <person name="Briner A.E."/>
            <person name="Felis G.E."/>
            <person name="de Vos W.M."/>
            <person name="Barrangou R."/>
            <person name="Klaenhammer T.R."/>
            <person name="Caufield P.W."/>
            <person name="Cui Y."/>
            <person name="Zhang H."/>
            <person name="O'Toole P.W."/>
        </authorList>
    </citation>
    <scope>NUCLEOTIDE SEQUENCE [LARGE SCALE GENOMIC DNA]</scope>
    <source>
        <strain evidence="1 2">DSM 22697</strain>
    </source>
</reference>
<name>A0A0R2ET13_9LACO</name>
<gene>
    <name evidence="1" type="ORF">FC75_GL000779</name>
</gene>
<sequence>MTLHGRIWQTAWNTVHIESGRLMSDFDKNPERVEVEASGAAIDSFLQWTIL</sequence>
<dbReference type="RefSeq" id="WP_156314492.1">
    <property type="nucleotide sequence ID" value="NZ_AYZJ01000094.1"/>
</dbReference>
<dbReference type="Proteomes" id="UP000050865">
    <property type="component" value="Unassembled WGS sequence"/>
</dbReference>
<proteinExistence type="predicted"/>
<evidence type="ECO:0000313" key="2">
    <source>
        <dbReference type="Proteomes" id="UP000050865"/>
    </source>
</evidence>
<accession>A0A0R2ET13</accession>
<dbReference type="AlphaFoldDB" id="A0A0R2ET13"/>
<keyword evidence="2" id="KW-1185">Reference proteome</keyword>
<dbReference type="EMBL" id="AYZJ01000094">
    <property type="protein sequence ID" value="KRN18299.1"/>
    <property type="molecule type" value="Genomic_DNA"/>
</dbReference>
<dbReference type="PATRIC" id="fig|1423730.4.peg.814"/>
<organism evidence="1 2">
    <name type="scientific">Lacticaseibacillus camelliae DSM 22697 = JCM 13995</name>
    <dbReference type="NCBI Taxonomy" id="1423730"/>
    <lineage>
        <taxon>Bacteria</taxon>
        <taxon>Bacillati</taxon>
        <taxon>Bacillota</taxon>
        <taxon>Bacilli</taxon>
        <taxon>Lactobacillales</taxon>
        <taxon>Lactobacillaceae</taxon>
        <taxon>Lacticaseibacillus</taxon>
    </lineage>
</organism>
<evidence type="ECO:0000313" key="1">
    <source>
        <dbReference type="EMBL" id="KRN18299.1"/>
    </source>
</evidence>
<protein>
    <submittedName>
        <fullName evidence="1">Uncharacterized protein</fullName>
    </submittedName>
</protein>
<comment type="caution">
    <text evidence="1">The sequence shown here is derived from an EMBL/GenBank/DDBJ whole genome shotgun (WGS) entry which is preliminary data.</text>
</comment>